<feature type="compositionally biased region" description="Pro residues" evidence="4">
    <location>
        <begin position="349"/>
        <end position="366"/>
    </location>
</feature>
<protein>
    <recommendedName>
        <fullName evidence="5">ARID domain-containing protein</fullName>
    </recommendedName>
</protein>
<keyword evidence="2" id="KW-0804">Transcription</keyword>
<dbReference type="Pfam" id="PF01388">
    <property type="entry name" value="ARID"/>
    <property type="match status" value="1"/>
</dbReference>
<evidence type="ECO:0000256" key="3">
    <source>
        <dbReference type="ARBA" id="ARBA00023242"/>
    </source>
</evidence>
<keyword evidence="1" id="KW-0805">Transcription regulation</keyword>
<evidence type="ECO:0000313" key="7">
    <source>
        <dbReference type="Proteomes" id="UP001141327"/>
    </source>
</evidence>
<dbReference type="PANTHER" id="PTHR22970">
    <property type="entry name" value="AT-RICH INTERACTIVE DOMAIN-CONTAINING PROTEIN 2"/>
    <property type="match status" value="1"/>
</dbReference>
<keyword evidence="3" id="KW-0539">Nucleus</keyword>
<accession>A0ABQ8UWV2</accession>
<dbReference type="CDD" id="cd16100">
    <property type="entry name" value="ARID"/>
    <property type="match status" value="1"/>
</dbReference>
<dbReference type="Gene3D" id="1.10.150.60">
    <property type="entry name" value="ARID DNA-binding domain"/>
    <property type="match status" value="1"/>
</dbReference>
<dbReference type="SMART" id="SM00501">
    <property type="entry name" value="BRIGHT"/>
    <property type="match status" value="1"/>
</dbReference>
<dbReference type="InterPro" id="IPR036431">
    <property type="entry name" value="ARID_dom_sf"/>
</dbReference>
<sequence length="612" mass="65231">MEKRGTPVPEKVKIQGKEVPLYQIWLAFQKHGGYRQGIRRLKWVGAQLHMSRTKPLFLIRAHYERYLYAYEAFLAGKPDDPRYGRGTALEFSLAITHVEEVAAPPAPAPPEEDYFPVRVLRGTQDLGYDRLLLALESGIPEEMNWAFGQLVLLSSEVADYADGPGARSSVGHLPPGLFPPLSAQPGLLDLLLALCSVHADWLLAAHHAPTVPGDPPPAAAPTAASAEDHGPLDDEGRYRGPRFGRRSRVASELARLNQGPTAHSGLESAQKRRGPGAGRGKGLARLFDEPIAQSPAPATPPPAGPPSTTDHPPSDVPTPIVIEADATPPPAVRSASPAPSPATDDVAPVLPPPSLPSSSPPAPVPGGAPQQQNDAAPSGGRDDDDPWETLWAPAQPQGRPRSPSFFTRPDPCLSLPRWLVPPVASASPSPVPRQPQPIPATGGPTPLPRAILGVMSLDPAATSLLPALPALPPGEAALFPLPTLALACPQPQAQSTLTPATLRPPPCALREQVDAWRRRYSWCLSQCVVRADPPSARLEAGFPGLSDWLRGLVVLGCLQPPPTLGGLFGNPLGDSDIITRRVMTILGNFAHLYENQVHLPLWSALPGDEEMW</sequence>
<organism evidence="6 7">
    <name type="scientific">Paratrimastix pyriformis</name>
    <dbReference type="NCBI Taxonomy" id="342808"/>
    <lineage>
        <taxon>Eukaryota</taxon>
        <taxon>Metamonada</taxon>
        <taxon>Preaxostyla</taxon>
        <taxon>Paratrimastigidae</taxon>
        <taxon>Paratrimastix</taxon>
    </lineage>
</organism>
<dbReference type="SMART" id="SM01014">
    <property type="entry name" value="ARID"/>
    <property type="match status" value="1"/>
</dbReference>
<dbReference type="EMBL" id="JAPMOS010000008">
    <property type="protein sequence ID" value="KAJ4461250.1"/>
    <property type="molecule type" value="Genomic_DNA"/>
</dbReference>
<reference evidence="6" key="1">
    <citation type="journal article" date="2022" name="bioRxiv">
        <title>Genomics of Preaxostyla Flagellates Illuminates Evolutionary Transitions and the Path Towards Mitochondrial Loss.</title>
        <authorList>
            <person name="Novak L.V.F."/>
            <person name="Treitli S.C."/>
            <person name="Pyrih J."/>
            <person name="Halakuc P."/>
            <person name="Pipaliya S.V."/>
            <person name="Vacek V."/>
            <person name="Brzon O."/>
            <person name="Soukal P."/>
            <person name="Eme L."/>
            <person name="Dacks J.B."/>
            <person name="Karnkowska A."/>
            <person name="Elias M."/>
            <person name="Hampl V."/>
        </authorList>
    </citation>
    <scope>NUCLEOTIDE SEQUENCE</scope>
    <source>
        <strain evidence="6">RCP-MX</strain>
    </source>
</reference>
<dbReference type="InterPro" id="IPR052406">
    <property type="entry name" value="Chromatin_Remodeling_Comp"/>
</dbReference>
<dbReference type="SUPFAM" id="SSF46774">
    <property type="entry name" value="ARID-like"/>
    <property type="match status" value="1"/>
</dbReference>
<feature type="compositionally biased region" description="Pro residues" evidence="4">
    <location>
        <begin position="429"/>
        <end position="438"/>
    </location>
</feature>
<feature type="compositionally biased region" description="Basic residues" evidence="4">
    <location>
        <begin position="239"/>
        <end position="248"/>
    </location>
</feature>
<dbReference type="PANTHER" id="PTHR22970:SF14">
    <property type="entry name" value="AT-RICH INTERACTIVE DOMAIN-CONTAINING PROTEIN 2"/>
    <property type="match status" value="1"/>
</dbReference>
<comment type="caution">
    <text evidence="6">The sequence shown here is derived from an EMBL/GenBank/DDBJ whole genome shotgun (WGS) entry which is preliminary data.</text>
</comment>
<proteinExistence type="predicted"/>
<evidence type="ECO:0000256" key="2">
    <source>
        <dbReference type="ARBA" id="ARBA00023163"/>
    </source>
</evidence>
<feature type="region of interest" description="Disordered" evidence="4">
    <location>
        <begin position="212"/>
        <end position="408"/>
    </location>
</feature>
<dbReference type="PRINTS" id="PR01217">
    <property type="entry name" value="PRICHEXTENSN"/>
</dbReference>
<keyword evidence="7" id="KW-1185">Reference proteome</keyword>
<evidence type="ECO:0000259" key="5">
    <source>
        <dbReference type="PROSITE" id="PS51011"/>
    </source>
</evidence>
<feature type="compositionally biased region" description="Basic and acidic residues" evidence="4">
    <location>
        <begin position="226"/>
        <end position="238"/>
    </location>
</feature>
<evidence type="ECO:0000256" key="4">
    <source>
        <dbReference type="SAM" id="MobiDB-lite"/>
    </source>
</evidence>
<name>A0ABQ8UWV2_9EUKA</name>
<dbReference type="InterPro" id="IPR001606">
    <property type="entry name" value="ARID_dom"/>
</dbReference>
<feature type="domain" description="ARID" evidence="5">
    <location>
        <begin position="1"/>
        <end position="75"/>
    </location>
</feature>
<dbReference type="Proteomes" id="UP001141327">
    <property type="component" value="Unassembled WGS sequence"/>
</dbReference>
<feature type="region of interest" description="Disordered" evidence="4">
    <location>
        <begin position="424"/>
        <end position="445"/>
    </location>
</feature>
<gene>
    <name evidence="6" type="ORF">PAPYR_2281</name>
</gene>
<dbReference type="PROSITE" id="PS51011">
    <property type="entry name" value="ARID"/>
    <property type="match status" value="1"/>
</dbReference>
<evidence type="ECO:0000256" key="1">
    <source>
        <dbReference type="ARBA" id="ARBA00023015"/>
    </source>
</evidence>
<feature type="compositionally biased region" description="Low complexity" evidence="4">
    <location>
        <begin position="332"/>
        <end position="348"/>
    </location>
</feature>
<evidence type="ECO:0000313" key="6">
    <source>
        <dbReference type="EMBL" id="KAJ4461250.1"/>
    </source>
</evidence>